<dbReference type="PRINTS" id="PR01550">
    <property type="entry name" value="TOP6AFAMILY"/>
</dbReference>
<feature type="domain" description="Spo11/DNA topoisomerase VI subunit A N-terminal" evidence="11">
    <location>
        <begin position="158"/>
        <end position="219"/>
    </location>
</feature>
<evidence type="ECO:0000256" key="5">
    <source>
        <dbReference type="ARBA" id="ARBA00022723"/>
    </source>
</evidence>
<evidence type="ECO:0000256" key="2">
    <source>
        <dbReference type="ARBA" id="ARBA00001946"/>
    </source>
</evidence>
<dbReference type="EMBL" id="CP069040">
    <property type="protein sequence ID" value="QRD05413.1"/>
    <property type="molecule type" value="Genomic_DNA"/>
</dbReference>
<evidence type="ECO:0000256" key="3">
    <source>
        <dbReference type="ARBA" id="ARBA00006559"/>
    </source>
</evidence>
<organism evidence="13 14">
    <name type="scientific">Phaeosphaeria nodorum (strain SN15 / ATCC MYA-4574 / FGSC 10173)</name>
    <name type="common">Glume blotch fungus</name>
    <name type="synonym">Parastagonospora nodorum</name>
    <dbReference type="NCBI Taxonomy" id="321614"/>
    <lineage>
        <taxon>Eukaryota</taxon>
        <taxon>Fungi</taxon>
        <taxon>Dikarya</taxon>
        <taxon>Ascomycota</taxon>
        <taxon>Pezizomycotina</taxon>
        <taxon>Dothideomycetes</taxon>
        <taxon>Pleosporomycetidae</taxon>
        <taxon>Pleosporales</taxon>
        <taxon>Pleosporineae</taxon>
        <taxon>Phaeosphaeriaceae</taxon>
        <taxon>Parastagonospora</taxon>
    </lineage>
</organism>
<keyword evidence="8 10" id="KW-0238">DNA-binding</keyword>
<comment type="similarity">
    <text evidence="3 10">Belongs to the TOP6A family.</text>
</comment>
<feature type="domain" description="Topoisomerase 6 subunit A/Spo11 TOPRIM" evidence="12">
    <location>
        <begin position="268"/>
        <end position="445"/>
    </location>
</feature>
<dbReference type="InterPro" id="IPR034136">
    <property type="entry name" value="TOPRIM_Topo6A/Spo11"/>
</dbReference>
<evidence type="ECO:0000256" key="9">
    <source>
        <dbReference type="ARBA" id="ARBA00023235"/>
    </source>
</evidence>
<keyword evidence="6" id="KW-0460">Magnesium</keyword>
<name>A0A7U2NP47_PHANO</name>
<keyword evidence="7 10" id="KW-0799">Topoisomerase</keyword>
<dbReference type="OrthoDB" id="5377392at2759"/>
<sequence>MDADDIEDLLFGAGTSPALFDEIASNSSKDELLDEADIGELNLWHSDDSPLLMPAHTDQEVDEYMGLTTVQQQPASKEQCAPGSIRPARDRQWVIARIEGMLERIIDGLLDQEDALTITLKSRVGLSRRSKVANKNGQAPEPKQRDINFPGATAQEAWNFTVLLRILELVHTCLVDNTIMTKRDLYYRHPDLFIKQSVVDRYVDDIACTFGISRSQLNVTAAAKGLVAGRFGIIRENGHRIDGMKDREGILVPKIGENDTMDLASIHWVLVIEKEATFRSLLSSAQWDDLGSHGLVLTAKGYPDVASRLFLRRVADQAPKIPMFALVDLDPDGMAIMSTYKYGSYRLAHEDTTRKETSGLSLPSIQWIGVRRHHICRTPVDEGGTDASVMPELQGLMKLTARDRTKAACMLEWDLCAEGGPEEDWRHELQAMLMLNTKAEMQILDELPGGLVSWLNCVLGTACERSELLVDSHGSDDGMLF</sequence>
<evidence type="ECO:0000256" key="4">
    <source>
        <dbReference type="ARBA" id="ARBA00012895"/>
    </source>
</evidence>
<evidence type="ECO:0000256" key="1">
    <source>
        <dbReference type="ARBA" id="ARBA00000185"/>
    </source>
</evidence>
<evidence type="ECO:0000256" key="6">
    <source>
        <dbReference type="ARBA" id="ARBA00022842"/>
    </source>
</evidence>
<protein>
    <recommendedName>
        <fullName evidence="4">DNA topoisomerase (ATP-hydrolyzing)</fullName>
        <ecNumber evidence="4">5.6.2.2</ecNumber>
    </recommendedName>
</protein>
<dbReference type="GO" id="GO:0003677">
    <property type="term" value="F:DNA binding"/>
    <property type="evidence" value="ECO:0007669"/>
    <property type="project" value="UniProtKB-UniRule"/>
</dbReference>
<dbReference type="EC" id="5.6.2.2" evidence="4"/>
<dbReference type="VEuPathDB" id="FungiDB:JI435_155100"/>
<dbReference type="GO" id="GO:0046872">
    <property type="term" value="F:metal ion binding"/>
    <property type="evidence" value="ECO:0007669"/>
    <property type="project" value="UniProtKB-KW"/>
</dbReference>
<accession>A0A7U2NP47</accession>
<dbReference type="AlphaFoldDB" id="A0A7U2NP47"/>
<dbReference type="GO" id="GO:0006259">
    <property type="term" value="P:DNA metabolic process"/>
    <property type="evidence" value="ECO:0007669"/>
    <property type="project" value="InterPro"/>
</dbReference>
<dbReference type="CDD" id="cd00223">
    <property type="entry name" value="TOPRIM_TopoIIB_SPO"/>
    <property type="match status" value="1"/>
</dbReference>
<dbReference type="FunFam" id="3.40.1360.10:FF:000018">
    <property type="entry name" value="Type II DNA topoisomerase VI subunit A"/>
    <property type="match status" value="1"/>
</dbReference>
<comment type="catalytic activity">
    <reaction evidence="1 10">
        <text>ATP-dependent breakage, passage and rejoining of double-stranded DNA.</text>
        <dbReference type="EC" id="5.6.2.2"/>
    </reaction>
</comment>
<proteinExistence type="inferred from homology"/>
<evidence type="ECO:0000256" key="10">
    <source>
        <dbReference type="PROSITE-ProRule" id="PRU01385"/>
    </source>
</evidence>
<evidence type="ECO:0000313" key="13">
    <source>
        <dbReference type="EMBL" id="QRD05413.1"/>
    </source>
</evidence>
<keyword evidence="9 10" id="KW-0413">Isomerase</keyword>
<dbReference type="GO" id="GO:0003918">
    <property type="term" value="F:DNA topoisomerase type II (double strand cut, ATP-hydrolyzing) activity"/>
    <property type="evidence" value="ECO:0007669"/>
    <property type="project" value="UniProtKB-UniRule"/>
</dbReference>
<dbReference type="PANTHER" id="PTHR10848">
    <property type="entry name" value="MEIOTIC RECOMBINATION PROTEIN SPO11"/>
    <property type="match status" value="1"/>
</dbReference>
<comment type="cofactor">
    <cofactor evidence="2">
        <name>Mg(2+)</name>
        <dbReference type="ChEBI" id="CHEBI:18420"/>
    </cofactor>
</comment>
<evidence type="ECO:0000259" key="12">
    <source>
        <dbReference type="Pfam" id="PF21180"/>
    </source>
</evidence>
<evidence type="ECO:0000313" key="14">
    <source>
        <dbReference type="Proteomes" id="UP000663193"/>
    </source>
</evidence>
<dbReference type="GO" id="GO:0005694">
    <property type="term" value="C:chromosome"/>
    <property type="evidence" value="ECO:0007669"/>
    <property type="project" value="InterPro"/>
</dbReference>
<evidence type="ECO:0000259" key="11">
    <source>
        <dbReference type="Pfam" id="PF04406"/>
    </source>
</evidence>
<dbReference type="Gene3D" id="1.10.10.10">
    <property type="entry name" value="Winged helix-like DNA-binding domain superfamily/Winged helix DNA-binding domain"/>
    <property type="match status" value="1"/>
</dbReference>
<dbReference type="Proteomes" id="UP000663193">
    <property type="component" value="Chromosome 18"/>
</dbReference>
<feature type="active site" description="O-(5'-phospho-DNA)-tyrosine intermediate" evidence="10">
    <location>
        <position position="187"/>
    </location>
</feature>
<dbReference type="Pfam" id="PF04406">
    <property type="entry name" value="TP6A_N"/>
    <property type="match status" value="1"/>
</dbReference>
<dbReference type="InterPro" id="IPR002815">
    <property type="entry name" value="Spo11/TopoVI_A"/>
</dbReference>
<dbReference type="PANTHER" id="PTHR10848:SF0">
    <property type="entry name" value="MEIOTIC RECOMBINATION PROTEIN SPO11"/>
    <property type="match status" value="1"/>
</dbReference>
<dbReference type="InterPro" id="IPR036388">
    <property type="entry name" value="WH-like_DNA-bd_sf"/>
</dbReference>
<dbReference type="PROSITE" id="PS52041">
    <property type="entry name" value="TOPO_IIB"/>
    <property type="match status" value="1"/>
</dbReference>
<keyword evidence="5" id="KW-0479">Metal-binding</keyword>
<dbReference type="Pfam" id="PF21180">
    <property type="entry name" value="TOP6A-Spo11_Toprim"/>
    <property type="match status" value="1"/>
</dbReference>
<evidence type="ECO:0000256" key="8">
    <source>
        <dbReference type="ARBA" id="ARBA00023125"/>
    </source>
</evidence>
<keyword evidence="14" id="KW-1185">Reference proteome</keyword>
<dbReference type="Gene3D" id="3.40.1360.10">
    <property type="match status" value="1"/>
</dbReference>
<gene>
    <name evidence="13" type="ORF">JI435_155100</name>
</gene>
<dbReference type="InterPro" id="IPR036078">
    <property type="entry name" value="Spo11/TopoVI_A_sf"/>
</dbReference>
<evidence type="ECO:0000256" key="7">
    <source>
        <dbReference type="ARBA" id="ARBA00023029"/>
    </source>
</evidence>
<dbReference type="SUPFAM" id="SSF56726">
    <property type="entry name" value="DNA topoisomerase IV, alpha subunit"/>
    <property type="match status" value="1"/>
</dbReference>
<reference evidence="14" key="1">
    <citation type="journal article" date="2021" name="BMC Genomics">
        <title>Chromosome-level genome assembly and manually-curated proteome of model necrotroph Parastagonospora nodorum Sn15 reveals a genome-wide trove of candidate effector homologs, and redundancy of virulence-related functions within an accessory chromosome.</title>
        <authorList>
            <person name="Bertazzoni S."/>
            <person name="Jones D.A.B."/>
            <person name="Phan H.T."/>
            <person name="Tan K.-C."/>
            <person name="Hane J.K."/>
        </authorList>
    </citation>
    <scope>NUCLEOTIDE SEQUENCE [LARGE SCALE GENOMIC DNA]</scope>
    <source>
        <strain evidence="14">SN15 / ATCC MYA-4574 / FGSC 10173)</strain>
    </source>
</reference>
<dbReference type="InterPro" id="IPR013049">
    <property type="entry name" value="Spo11/TopoVI_A_N"/>
</dbReference>
<dbReference type="GO" id="GO:0005524">
    <property type="term" value="F:ATP binding"/>
    <property type="evidence" value="ECO:0007669"/>
    <property type="project" value="InterPro"/>
</dbReference>